<keyword evidence="7" id="KW-1133">Transmembrane helix</keyword>
<feature type="transmembrane region" description="Helical" evidence="7">
    <location>
        <begin position="462"/>
        <end position="483"/>
    </location>
</feature>
<dbReference type="CDD" id="cd03784">
    <property type="entry name" value="GT1_Gtf-like"/>
    <property type="match status" value="1"/>
</dbReference>
<reference evidence="9" key="1">
    <citation type="submission" date="2020-08" db="EMBL/GenBank/DDBJ databases">
        <title>Plant Genome Project.</title>
        <authorList>
            <person name="Zhang R.-G."/>
        </authorList>
    </citation>
    <scope>NUCLEOTIDE SEQUENCE</scope>
    <source>
        <strain evidence="9">WSP0</strain>
        <tissue evidence="9">Leaf</tissue>
    </source>
</reference>
<feature type="region of interest" description="Disordered" evidence="6">
    <location>
        <begin position="1017"/>
        <end position="1040"/>
    </location>
</feature>
<feature type="coiled-coil region" evidence="5">
    <location>
        <begin position="1142"/>
        <end position="1187"/>
    </location>
</feature>
<gene>
    <name evidence="9" type="ORF">RHGRI_033062</name>
</gene>
<dbReference type="Proteomes" id="UP000823749">
    <property type="component" value="Chromosome 12"/>
</dbReference>
<keyword evidence="2" id="KW-0328">Glycosyltransferase</keyword>
<keyword evidence="7" id="KW-0472">Membrane</keyword>
<evidence type="ECO:0000256" key="6">
    <source>
        <dbReference type="SAM" id="MobiDB-lite"/>
    </source>
</evidence>
<feature type="region of interest" description="Disordered" evidence="6">
    <location>
        <begin position="1083"/>
        <end position="1111"/>
    </location>
</feature>
<dbReference type="GO" id="GO:0009813">
    <property type="term" value="P:flavonoid biosynthetic process"/>
    <property type="evidence" value="ECO:0007669"/>
    <property type="project" value="UniProtKB-KW"/>
</dbReference>
<feature type="coiled-coil region" evidence="5">
    <location>
        <begin position="1241"/>
        <end position="1340"/>
    </location>
</feature>
<protein>
    <recommendedName>
        <fullName evidence="8">Aminotransferase-like plant mobile domain-containing protein</fullName>
    </recommendedName>
</protein>
<name>A0AAV6HZ07_9ERIC</name>
<comment type="similarity">
    <text evidence="1">Belongs to the UDP-glycosyltransferase family.</text>
</comment>
<evidence type="ECO:0000256" key="1">
    <source>
        <dbReference type="ARBA" id="ARBA00009995"/>
    </source>
</evidence>
<feature type="compositionally biased region" description="Polar residues" evidence="6">
    <location>
        <begin position="1092"/>
        <end position="1110"/>
    </location>
</feature>
<comment type="caution">
    <text evidence="9">The sequence shown here is derived from an EMBL/GenBank/DDBJ whole genome shotgun (WGS) entry which is preliminary data.</text>
</comment>
<dbReference type="PANTHER" id="PTHR11926">
    <property type="entry name" value="GLUCOSYL/GLUCURONOSYL TRANSFERASES"/>
    <property type="match status" value="1"/>
</dbReference>
<evidence type="ECO:0000259" key="8">
    <source>
        <dbReference type="Pfam" id="PF10536"/>
    </source>
</evidence>
<evidence type="ECO:0000313" key="10">
    <source>
        <dbReference type="Proteomes" id="UP000823749"/>
    </source>
</evidence>
<feature type="domain" description="Aminotransferase-like plant mobile" evidence="8">
    <location>
        <begin position="737"/>
        <end position="941"/>
    </location>
</feature>
<sequence length="1567" mass="178689">MEVLNNGDKPHVVCIPFPAQSHIKAMLKLAKLLHHNGFHITFVNTEYNHRRLLEARGPNSLDGLPDFRFETIPDGFPLSDSTKGPERISKNMISPFINLLAMLNNTSAGASSSDVAPRPVTCIVSDGFMSFITVVASEELGIPVVMFFTLSACGFMGFYQFRKLLEKGLTPLKDASYVTNGYLDTVIDWIPGMKDIRLKDLPSFIQTTKPNDVAFEFCMEEAERSSKASAIILHTFDALEQDLLNALTSIFPFVYSIGPLQLLLNHISKNDESESIGYNLWKEESECLKWLDSKEPGSVIYVNFGSIASVTQNQLEELEGFDMAVNGDKPHVVCIPFPSQSHMKAMLKLAKLLHHEGFHITFVNTEYNHKRFLRVRGPNSLDGLPDFRFETIPDGLPPSDPNTLQDLLSLREPIRKNALLPPFLSLVSKLNDSIVSGPDVPPVTCIVSDGFMSFTITAGEDLGIPVILFYTLSACGFMGFYQFRNLQEKGLTPLKDPSYVTNGYLDTVIDWIPGMKDIRLKDLPSNIRTTESNNIATLHSYTLKILHLKTYVTSIFLLFLYAVVRGKGKAKQLDSISDEEDTKEQTCDEEVSKGIIETDTIPNPPKKLKTKKLAGRKPIEVTSSSVPKAEFSKRHAQSQYDFRVRSPKNQGINIDQAAPQSQPLRKRPRIVVETQETQATEASQHIAFNRCNMQAMIRLMKGFPVTPALKDSLKKTPFWHLINAFIVEKVKSDHCRKFDEVVVKIVESYDANTRTFRLGNKHVKLEREDVKLIFGITCGNEEINQGYCKKEDVQLAVKWKIKGNRLDTSTIKKLLTEKQNSKLEEDMDDIARLLCLFLCGTLFFSTSGTTINWVYVRHMEDLNKIKQFDWAGAICKYLLRSTHVEHKDPKEVKGSSILLLYWLCEHSNILNQESPDSIPRLLKWNIAKLRKALKDVKQLQQLPDEKVKDGTLEQTIEEKVESEFEQHGVQQDLGDKDEVNQHEVKNDEFVDVKQLQQLLDEKIQDGTLEQTIEEKVESEFEQHEVQQDQVQQDAGEKDEGDKVEVAEVENVPDSCGLDDFDTPTAMFHSPLCSGEIDESQAVSFRRDEVTSPKYTSDSTLEPNTLSGKSLTQEEDECLKKLVDNILDDSKKYAQIEYLEKQMEIEKQSNKDALAVIDELRKEKDSITNDMSAKIERLENDKNQMEIEKESICEPLNDKIAKLKKLVESQDKQIIMLKDVMSKGPLTTMHELKNQNQSSEKDLILIDKVESLEKEKKELELQKLKMQEDNEIVIQSKDHQITTLERALARKIEETEEEMKNQIKNLDKQNKKLCLAKDRYIQTLLNKASVLEKQKAKQQDVNNALQMQIDEFKIHEVTQRYADETEGAVHQVTQKATIEKIRRLEREKEELELELLDIRVHEDRQKREAEKSLISPNSNIIALKARERKKNTDEDFVYEEVKKKTKTGKELFMDVDDLKSQEDERQKTKLRKLKANAEVAMLLSRESWMAIETLWNTADMSTEVWSSKDELMHVTAHDIQMLLFESALSTRRKLIADYINSDSKSSAGKGIENTVHIERCSPQQPDGL</sequence>
<dbReference type="InterPro" id="IPR002213">
    <property type="entry name" value="UDP_glucos_trans"/>
</dbReference>
<evidence type="ECO:0000313" key="9">
    <source>
        <dbReference type="EMBL" id="KAG5520359.1"/>
    </source>
</evidence>
<evidence type="ECO:0000256" key="2">
    <source>
        <dbReference type="ARBA" id="ARBA00022676"/>
    </source>
</evidence>
<dbReference type="EMBL" id="JACTNZ010000012">
    <property type="protein sequence ID" value="KAG5520359.1"/>
    <property type="molecule type" value="Genomic_DNA"/>
</dbReference>
<keyword evidence="3" id="KW-0808">Transferase</keyword>
<accession>A0AAV6HZ07</accession>
<keyword evidence="5" id="KW-0175">Coiled coil</keyword>
<dbReference type="Pfam" id="PF10536">
    <property type="entry name" value="PMD"/>
    <property type="match status" value="1"/>
</dbReference>
<dbReference type="Gene3D" id="3.40.50.2000">
    <property type="entry name" value="Glycogen Phosphorylase B"/>
    <property type="match status" value="3"/>
</dbReference>
<dbReference type="FunFam" id="3.40.50.2000:FF:000065">
    <property type="entry name" value="Glycosyltransferase"/>
    <property type="match status" value="2"/>
</dbReference>
<organism evidence="9 10">
    <name type="scientific">Rhododendron griersonianum</name>
    <dbReference type="NCBI Taxonomy" id="479676"/>
    <lineage>
        <taxon>Eukaryota</taxon>
        <taxon>Viridiplantae</taxon>
        <taxon>Streptophyta</taxon>
        <taxon>Embryophyta</taxon>
        <taxon>Tracheophyta</taxon>
        <taxon>Spermatophyta</taxon>
        <taxon>Magnoliopsida</taxon>
        <taxon>eudicotyledons</taxon>
        <taxon>Gunneridae</taxon>
        <taxon>Pentapetalae</taxon>
        <taxon>asterids</taxon>
        <taxon>Ericales</taxon>
        <taxon>Ericaceae</taxon>
        <taxon>Ericoideae</taxon>
        <taxon>Rhodoreae</taxon>
        <taxon>Rhododendron</taxon>
    </lineage>
</organism>
<dbReference type="GO" id="GO:0080044">
    <property type="term" value="F:quercetin 7-O-glucosyltransferase activity"/>
    <property type="evidence" value="ECO:0007669"/>
    <property type="project" value="TreeGrafter"/>
</dbReference>
<evidence type="ECO:0000256" key="3">
    <source>
        <dbReference type="ARBA" id="ARBA00022679"/>
    </source>
</evidence>
<feature type="compositionally biased region" description="Basic and acidic residues" evidence="6">
    <location>
        <begin position="1017"/>
        <end position="1026"/>
    </location>
</feature>
<keyword evidence="10" id="KW-1185">Reference proteome</keyword>
<proteinExistence type="inferred from homology"/>
<evidence type="ECO:0000256" key="5">
    <source>
        <dbReference type="SAM" id="Coils"/>
    </source>
</evidence>
<keyword evidence="4" id="KW-0284">Flavonoid biosynthesis</keyword>
<feature type="coiled-coil region" evidence="5">
    <location>
        <begin position="1373"/>
        <end position="1403"/>
    </location>
</feature>
<dbReference type="InterPro" id="IPR019557">
    <property type="entry name" value="AminoTfrase-like_pln_mobile"/>
</dbReference>
<dbReference type="GO" id="GO:0080043">
    <property type="term" value="F:quercetin 3-O-glucosyltransferase activity"/>
    <property type="evidence" value="ECO:0007669"/>
    <property type="project" value="TreeGrafter"/>
</dbReference>
<keyword evidence="7" id="KW-0812">Transmembrane</keyword>
<dbReference type="PANTHER" id="PTHR11926:SF1516">
    <property type="entry name" value="GLYCOSYLTRANSFERASE"/>
    <property type="match status" value="1"/>
</dbReference>
<dbReference type="SUPFAM" id="SSF53756">
    <property type="entry name" value="UDP-Glycosyltransferase/glycogen phosphorylase"/>
    <property type="match status" value="2"/>
</dbReference>
<evidence type="ECO:0000256" key="7">
    <source>
        <dbReference type="SAM" id="Phobius"/>
    </source>
</evidence>
<feature type="transmembrane region" description="Helical" evidence="7">
    <location>
        <begin position="545"/>
        <end position="564"/>
    </location>
</feature>
<evidence type="ECO:0000256" key="4">
    <source>
        <dbReference type="ARBA" id="ARBA00023241"/>
    </source>
</evidence>